<sequence length="172" mass="19758">MLNEILDGQLNCLESAASCRVRFDPSPTTDVIPPDIIFRVIRQFAHLLVRGKQTISSRGNAICSPRLQNLVSNCAPPLLQLIADEYLPNNTTVTNNKPFHNCLVLPDNIHKTRVTATFQQLRIHPPITDVIPPDIIFRVIRQFTHPLVRENKRYPRERKCDMLFSLRNTPRE</sequence>
<accession>A0AAV4WEC9</accession>
<gene>
    <name evidence="1" type="ORF">CEXT_766641</name>
</gene>
<protein>
    <submittedName>
        <fullName evidence="1">Uncharacterized protein</fullName>
    </submittedName>
</protein>
<dbReference type="AlphaFoldDB" id="A0AAV4WEC9"/>
<reference evidence="1 2" key="1">
    <citation type="submission" date="2021-06" db="EMBL/GenBank/DDBJ databases">
        <title>Caerostris extrusa draft genome.</title>
        <authorList>
            <person name="Kono N."/>
            <person name="Arakawa K."/>
        </authorList>
    </citation>
    <scope>NUCLEOTIDE SEQUENCE [LARGE SCALE GENOMIC DNA]</scope>
</reference>
<dbReference type="Proteomes" id="UP001054945">
    <property type="component" value="Unassembled WGS sequence"/>
</dbReference>
<organism evidence="1 2">
    <name type="scientific">Caerostris extrusa</name>
    <name type="common">Bark spider</name>
    <name type="synonym">Caerostris bankana</name>
    <dbReference type="NCBI Taxonomy" id="172846"/>
    <lineage>
        <taxon>Eukaryota</taxon>
        <taxon>Metazoa</taxon>
        <taxon>Ecdysozoa</taxon>
        <taxon>Arthropoda</taxon>
        <taxon>Chelicerata</taxon>
        <taxon>Arachnida</taxon>
        <taxon>Araneae</taxon>
        <taxon>Araneomorphae</taxon>
        <taxon>Entelegynae</taxon>
        <taxon>Araneoidea</taxon>
        <taxon>Araneidae</taxon>
        <taxon>Caerostris</taxon>
    </lineage>
</organism>
<evidence type="ECO:0000313" key="1">
    <source>
        <dbReference type="EMBL" id="GIY81147.1"/>
    </source>
</evidence>
<dbReference type="EMBL" id="BPLR01016087">
    <property type="protein sequence ID" value="GIY81147.1"/>
    <property type="molecule type" value="Genomic_DNA"/>
</dbReference>
<proteinExistence type="predicted"/>
<keyword evidence="2" id="KW-1185">Reference proteome</keyword>
<evidence type="ECO:0000313" key="2">
    <source>
        <dbReference type="Proteomes" id="UP001054945"/>
    </source>
</evidence>
<name>A0AAV4WEC9_CAEEX</name>
<comment type="caution">
    <text evidence="1">The sequence shown here is derived from an EMBL/GenBank/DDBJ whole genome shotgun (WGS) entry which is preliminary data.</text>
</comment>